<evidence type="ECO:0000313" key="2">
    <source>
        <dbReference type="EMBL" id="BCS19668.1"/>
    </source>
</evidence>
<reference evidence="2" key="1">
    <citation type="submission" date="2021-01" db="EMBL/GenBank/DDBJ databases">
        <authorList>
            <consortium name="Aspergillus puulaauensis MK2 genome sequencing consortium"/>
            <person name="Kazuki M."/>
            <person name="Futagami T."/>
        </authorList>
    </citation>
    <scope>NUCLEOTIDE SEQUENCE</scope>
    <source>
        <strain evidence="2">MK2</strain>
    </source>
</reference>
<feature type="chain" id="PRO_5031119120" evidence="1">
    <location>
        <begin position="20"/>
        <end position="227"/>
    </location>
</feature>
<sequence>MKLSILLGLMPLFYSAANAAAIKEPHTHKGYFVTPWYTPPLEWQVEVDRNKTITVRGTLEDVRAEALKHNPNWERDYPPVAIDYDDDGDVERDVTSASDSNVHKRSVNVKRAAQDFHAAQIDCGRGESAEWMEALHRIQYLYGVKGKPTNGPGKGACTRVSCAYDTAVVWCNDDPYTKSLTSFSQIADGAMAILGQCYTNKMGEAKRVSGQAFHKNNWNVIVRQEGC</sequence>
<dbReference type="AlphaFoldDB" id="A0A7R7XEP8"/>
<dbReference type="PANTHER" id="PTHR35605">
    <property type="entry name" value="ECP2 EFFECTOR PROTEIN DOMAIN-CONTAINING PROTEIN-RELATED"/>
    <property type="match status" value="1"/>
</dbReference>
<dbReference type="OrthoDB" id="3552888at2759"/>
<protein>
    <submittedName>
        <fullName evidence="2">Uncharacterized protein</fullName>
    </submittedName>
</protein>
<evidence type="ECO:0000256" key="1">
    <source>
        <dbReference type="SAM" id="SignalP"/>
    </source>
</evidence>
<reference evidence="2" key="2">
    <citation type="submission" date="2021-02" db="EMBL/GenBank/DDBJ databases">
        <title>Aspergillus puulaauensis MK2 genome sequence.</title>
        <authorList>
            <person name="Futagami T."/>
            <person name="Mori K."/>
            <person name="Kadooka C."/>
            <person name="Tanaka T."/>
        </authorList>
    </citation>
    <scope>NUCLEOTIDE SEQUENCE</scope>
    <source>
        <strain evidence="2">MK2</strain>
    </source>
</reference>
<name>A0A7R7XEP8_9EURO</name>
<evidence type="ECO:0000313" key="3">
    <source>
        <dbReference type="Proteomes" id="UP000654913"/>
    </source>
</evidence>
<dbReference type="PANTHER" id="PTHR35605:SF1">
    <property type="entry name" value="ECP2 EFFECTOR PROTEIN DOMAIN-CONTAINING PROTEIN-RELATED"/>
    <property type="match status" value="1"/>
</dbReference>
<accession>A0A7R7XEP8</accession>
<dbReference type="KEGG" id="apuu:APUU_20100A"/>
<dbReference type="Proteomes" id="UP000654913">
    <property type="component" value="Chromosome 2"/>
</dbReference>
<keyword evidence="3" id="KW-1185">Reference proteome</keyword>
<feature type="signal peptide" evidence="1">
    <location>
        <begin position="1"/>
        <end position="19"/>
    </location>
</feature>
<keyword evidence="1" id="KW-0732">Signal</keyword>
<dbReference type="RefSeq" id="XP_041551862.1">
    <property type="nucleotide sequence ID" value="XM_041698703.1"/>
</dbReference>
<gene>
    <name evidence="2" type="ORF">APUU_20100A</name>
</gene>
<organism evidence="2 3">
    <name type="scientific">Aspergillus puulaauensis</name>
    <dbReference type="NCBI Taxonomy" id="1220207"/>
    <lineage>
        <taxon>Eukaryota</taxon>
        <taxon>Fungi</taxon>
        <taxon>Dikarya</taxon>
        <taxon>Ascomycota</taxon>
        <taxon>Pezizomycotina</taxon>
        <taxon>Eurotiomycetes</taxon>
        <taxon>Eurotiomycetidae</taxon>
        <taxon>Eurotiales</taxon>
        <taxon>Aspergillaceae</taxon>
        <taxon>Aspergillus</taxon>
    </lineage>
</organism>
<dbReference type="EMBL" id="AP024444">
    <property type="protein sequence ID" value="BCS19668.1"/>
    <property type="molecule type" value="Genomic_DNA"/>
</dbReference>
<dbReference type="GeneID" id="64969673"/>
<proteinExistence type="predicted"/>